<keyword evidence="3" id="KW-0067">ATP-binding</keyword>
<sequence length="251" mass="27352">MSKIIKLRIRNLKKSFGSKMVLNGINLDICEGKSLVVIGASGSGKSVLLKCIIGLIRPDSGVIEIDGKNVISLPRYEREAYMHKFGVLFQGGALFDSLSVWENVAFGLIATRNINRSTARGIALKKLAQVGLSEDVANLSTADLSGGMQKRVSLARSIANDPKFIFFDEPTTGLDPIMADIINKLIVKCTRDLGITGFLITHDMSSARKIADRIAMLYHGKIIWEGAVNKIDNSGNNYVNQFINGKAELPI</sequence>
<dbReference type="SMART" id="SM00382">
    <property type="entry name" value="AAA"/>
    <property type="match status" value="1"/>
</dbReference>
<organism evidence="5 6">
    <name type="scientific">Candidatus Endolissoclinum faulkneri L2</name>
    <dbReference type="NCBI Taxonomy" id="1193729"/>
    <lineage>
        <taxon>Bacteria</taxon>
        <taxon>Pseudomonadati</taxon>
        <taxon>Pseudomonadota</taxon>
        <taxon>Alphaproteobacteria</taxon>
        <taxon>Rhodospirillales</taxon>
        <taxon>Rhodospirillaceae</taxon>
        <taxon>Candidatus Endolissoclinum</taxon>
    </lineage>
</organism>
<dbReference type="STRING" id="1193729.A1OE_1054"/>
<dbReference type="PANTHER" id="PTHR43023:SF6">
    <property type="entry name" value="INTERMEMBRANE PHOSPHOLIPID TRANSPORT SYSTEM ATP-BINDING PROTEIN MLAF"/>
    <property type="match status" value="1"/>
</dbReference>
<dbReference type="eggNOG" id="COG1127">
    <property type="taxonomic scope" value="Bacteria"/>
</dbReference>
<dbReference type="HOGENOM" id="CLU_000604_1_22_5"/>
<gene>
    <name evidence="5" type="ORF">A1OE_1054</name>
</gene>
<accession>K7YNW0</accession>
<evidence type="ECO:0000256" key="3">
    <source>
        <dbReference type="ARBA" id="ARBA00022840"/>
    </source>
</evidence>
<dbReference type="AlphaFoldDB" id="K7YNW0"/>
<dbReference type="PROSITE" id="PS00211">
    <property type="entry name" value="ABC_TRANSPORTER_1"/>
    <property type="match status" value="1"/>
</dbReference>
<keyword evidence="6" id="KW-1185">Reference proteome</keyword>
<dbReference type="KEGG" id="thal:A1OE_1054"/>
<proteinExistence type="predicted"/>
<dbReference type="EMBL" id="CP003539">
    <property type="protein sequence ID" value="AFX99232.1"/>
    <property type="molecule type" value="Genomic_DNA"/>
</dbReference>
<dbReference type="InterPro" id="IPR003439">
    <property type="entry name" value="ABC_transporter-like_ATP-bd"/>
</dbReference>
<feature type="domain" description="ABC transporter" evidence="4">
    <location>
        <begin position="7"/>
        <end position="244"/>
    </location>
</feature>
<evidence type="ECO:0000256" key="2">
    <source>
        <dbReference type="ARBA" id="ARBA00022741"/>
    </source>
</evidence>
<evidence type="ECO:0000313" key="5">
    <source>
        <dbReference type="EMBL" id="AFX99232.1"/>
    </source>
</evidence>
<evidence type="ECO:0000259" key="4">
    <source>
        <dbReference type="PROSITE" id="PS50893"/>
    </source>
</evidence>
<dbReference type="InterPro" id="IPR003593">
    <property type="entry name" value="AAA+_ATPase"/>
</dbReference>
<dbReference type="PANTHER" id="PTHR43023">
    <property type="entry name" value="PROTEIN TRIGALACTOSYLDIACYLGLYCEROL 3, CHLOROPLASTIC"/>
    <property type="match status" value="1"/>
</dbReference>
<dbReference type="Pfam" id="PF00005">
    <property type="entry name" value="ABC_tran"/>
    <property type="match status" value="1"/>
</dbReference>
<keyword evidence="1" id="KW-0813">Transport</keyword>
<dbReference type="PROSITE" id="PS50893">
    <property type="entry name" value="ABC_TRANSPORTER_2"/>
    <property type="match status" value="1"/>
</dbReference>
<protein>
    <submittedName>
        <fullName evidence="5">ABC transporter family protein</fullName>
    </submittedName>
</protein>
<dbReference type="SUPFAM" id="SSF52540">
    <property type="entry name" value="P-loop containing nucleoside triphosphate hydrolases"/>
    <property type="match status" value="1"/>
</dbReference>
<reference evidence="5 6" key="1">
    <citation type="journal article" date="2012" name="Proc. Natl. Acad. Sci. U.S.A.">
        <title>Genome streamlining and chemical defense in a coral reef symbiosis.</title>
        <authorList>
            <person name="Kwan J.C."/>
            <person name="Donia M.S."/>
            <person name="Han A.W."/>
            <person name="Hirose E."/>
            <person name="Haygood M.G."/>
            <person name="Schmidt E.W."/>
        </authorList>
    </citation>
    <scope>NUCLEOTIDE SEQUENCE [LARGE SCALE GENOMIC DNA]</scope>
    <source>
        <strain evidence="5 6">L2</strain>
    </source>
</reference>
<dbReference type="GO" id="GO:0016887">
    <property type="term" value="F:ATP hydrolysis activity"/>
    <property type="evidence" value="ECO:0007669"/>
    <property type="project" value="InterPro"/>
</dbReference>
<dbReference type="Gene3D" id="3.40.50.300">
    <property type="entry name" value="P-loop containing nucleotide triphosphate hydrolases"/>
    <property type="match status" value="1"/>
</dbReference>
<dbReference type="InterPro" id="IPR017871">
    <property type="entry name" value="ABC_transporter-like_CS"/>
</dbReference>
<name>K7YNW0_9PROT</name>
<dbReference type="RefSeq" id="WP_015088730.1">
    <property type="nucleotide sequence ID" value="NC_019566.1"/>
</dbReference>
<dbReference type="Proteomes" id="UP000010077">
    <property type="component" value="Chromosome"/>
</dbReference>
<evidence type="ECO:0000256" key="1">
    <source>
        <dbReference type="ARBA" id="ARBA00022448"/>
    </source>
</evidence>
<dbReference type="GO" id="GO:0005524">
    <property type="term" value="F:ATP binding"/>
    <property type="evidence" value="ECO:0007669"/>
    <property type="project" value="UniProtKB-KW"/>
</dbReference>
<dbReference type="InterPro" id="IPR027417">
    <property type="entry name" value="P-loop_NTPase"/>
</dbReference>
<dbReference type="OrthoDB" id="9802264at2"/>
<evidence type="ECO:0000313" key="6">
    <source>
        <dbReference type="Proteomes" id="UP000010077"/>
    </source>
</evidence>
<dbReference type="PATRIC" id="fig|1193729.4.peg.574"/>
<keyword evidence="2" id="KW-0547">Nucleotide-binding</keyword>